<evidence type="ECO:0000256" key="2">
    <source>
        <dbReference type="ARBA" id="ARBA00022833"/>
    </source>
</evidence>
<keyword evidence="3 4" id="KW-0440">LIM domain</keyword>
<evidence type="ECO:0000313" key="7">
    <source>
        <dbReference type="Proteomes" id="UP000695022"/>
    </source>
</evidence>
<feature type="compositionally biased region" description="Basic residues" evidence="5">
    <location>
        <begin position="187"/>
        <end position="203"/>
    </location>
</feature>
<dbReference type="GeneID" id="106817616"/>
<feature type="domain" description="LIM zinc-binding" evidence="6">
    <location>
        <begin position="2"/>
        <end position="63"/>
    </location>
</feature>
<dbReference type="PANTHER" id="PTHR46074:SF5">
    <property type="entry name" value="LIM DOMAIN-CONTAINING PROTEIN C"/>
    <property type="match status" value="1"/>
</dbReference>
<protein>
    <submittedName>
        <fullName evidence="8">Uncharacterized protein LOC106817616</fullName>
    </submittedName>
</protein>
<dbReference type="PROSITE" id="PS50023">
    <property type="entry name" value="LIM_DOMAIN_2"/>
    <property type="match status" value="1"/>
</dbReference>
<evidence type="ECO:0000256" key="3">
    <source>
        <dbReference type="ARBA" id="ARBA00023038"/>
    </source>
</evidence>
<feature type="region of interest" description="Disordered" evidence="5">
    <location>
        <begin position="167"/>
        <end position="227"/>
    </location>
</feature>
<dbReference type="CDD" id="cd09401">
    <property type="entry name" value="LIM_TLP_like"/>
    <property type="match status" value="1"/>
</dbReference>
<keyword evidence="7" id="KW-1185">Reference proteome</keyword>
<reference evidence="8" key="1">
    <citation type="submission" date="2025-08" db="UniProtKB">
        <authorList>
            <consortium name="RefSeq"/>
        </authorList>
    </citation>
    <scope>IDENTIFICATION</scope>
</reference>
<sequence length="227" mass="26450">MSDCHKCKKPVYFAERRTSLGFDWHPECLRCEECSKRLNPGQHAEHKGIPYCNMPCYSTLFGPAAFGYGFKTEAHMSYSKRELNPSSPLKTDEILVKLKAYNAYYEGKAGQITHRNRNGRCILEGILKIYWGVSRLIFLREKDNVPLSSFRRGRRLTARRQRRRRAYHRAQWCRRRRRSGRAETRERRKRGATGRRGSRHQRRGGVAGSEQPLPDDPSTPRPELASL</sequence>
<evidence type="ECO:0000256" key="1">
    <source>
        <dbReference type="ARBA" id="ARBA00022723"/>
    </source>
</evidence>
<proteinExistence type="predicted"/>
<feature type="compositionally biased region" description="Basic residues" evidence="5">
    <location>
        <begin position="167"/>
        <end position="179"/>
    </location>
</feature>
<dbReference type="InterPro" id="IPR001781">
    <property type="entry name" value="Znf_LIM"/>
</dbReference>
<gene>
    <name evidence="8" type="primary">LOC106817616</name>
</gene>
<accession>A0ABM1F009</accession>
<evidence type="ECO:0000256" key="4">
    <source>
        <dbReference type="PROSITE-ProRule" id="PRU00125"/>
    </source>
</evidence>
<dbReference type="RefSeq" id="XP_014677780.1">
    <property type="nucleotide sequence ID" value="XM_014822294.1"/>
</dbReference>
<keyword evidence="2 4" id="KW-0862">Zinc</keyword>
<evidence type="ECO:0000259" key="6">
    <source>
        <dbReference type="PROSITE" id="PS50023"/>
    </source>
</evidence>
<dbReference type="SMART" id="SM00132">
    <property type="entry name" value="LIM"/>
    <property type="match status" value="1"/>
</dbReference>
<name>A0ABM1F009_PRICU</name>
<dbReference type="Proteomes" id="UP000695022">
    <property type="component" value="Unplaced"/>
</dbReference>
<evidence type="ECO:0000256" key="5">
    <source>
        <dbReference type="SAM" id="MobiDB-lite"/>
    </source>
</evidence>
<keyword evidence="1 4" id="KW-0479">Metal-binding</keyword>
<dbReference type="Gene3D" id="2.10.110.10">
    <property type="entry name" value="Cysteine Rich Protein"/>
    <property type="match status" value="1"/>
</dbReference>
<dbReference type="SUPFAM" id="SSF57716">
    <property type="entry name" value="Glucocorticoid receptor-like (DNA-binding domain)"/>
    <property type="match status" value="2"/>
</dbReference>
<dbReference type="Pfam" id="PF00412">
    <property type="entry name" value="LIM"/>
    <property type="match status" value="1"/>
</dbReference>
<evidence type="ECO:0000313" key="8">
    <source>
        <dbReference type="RefSeq" id="XP_014677780.1"/>
    </source>
</evidence>
<dbReference type="PROSITE" id="PS00478">
    <property type="entry name" value="LIM_DOMAIN_1"/>
    <property type="match status" value="1"/>
</dbReference>
<dbReference type="PANTHER" id="PTHR46074">
    <property type="entry name" value="CYSTEINE-RICH PROTEIN CRIP FAMILY MEMBER"/>
    <property type="match status" value="1"/>
</dbReference>
<organism evidence="7 8">
    <name type="scientific">Priapulus caudatus</name>
    <name type="common">Priapulid worm</name>
    <dbReference type="NCBI Taxonomy" id="37621"/>
    <lineage>
        <taxon>Eukaryota</taxon>
        <taxon>Metazoa</taxon>
        <taxon>Ecdysozoa</taxon>
        <taxon>Scalidophora</taxon>
        <taxon>Priapulida</taxon>
        <taxon>Priapulimorpha</taxon>
        <taxon>Priapulimorphida</taxon>
        <taxon>Priapulidae</taxon>
        <taxon>Priapulus</taxon>
    </lineage>
</organism>